<dbReference type="EMBL" id="CP002573">
    <property type="protein sequence ID" value="AEK58459.1"/>
    <property type="molecule type" value="Genomic_DNA"/>
</dbReference>
<dbReference type="HOGENOM" id="CLU_2340420_0_0_6"/>
<dbReference type="KEGG" id="acu:Atc_1811"/>
<name>F9ZP47_ACICS</name>
<accession>F9ZP47</accession>
<evidence type="ECO:0000313" key="1">
    <source>
        <dbReference type="EMBL" id="AEK58459.1"/>
    </source>
</evidence>
<keyword evidence="2" id="KW-1185">Reference proteome</keyword>
<proteinExistence type="predicted"/>
<dbReference type="AlphaFoldDB" id="F9ZP47"/>
<organism evidence="1 2">
    <name type="scientific">Acidithiobacillus caldus (strain SM-1)</name>
    <dbReference type="NCBI Taxonomy" id="990288"/>
    <lineage>
        <taxon>Bacteria</taxon>
        <taxon>Pseudomonadati</taxon>
        <taxon>Pseudomonadota</taxon>
        <taxon>Acidithiobacillia</taxon>
        <taxon>Acidithiobacillales</taxon>
        <taxon>Acidithiobacillaceae</taxon>
        <taxon>Acidithiobacillus</taxon>
    </lineage>
</organism>
<evidence type="ECO:0000313" key="2">
    <source>
        <dbReference type="Proteomes" id="UP000006135"/>
    </source>
</evidence>
<gene>
    <name evidence="1" type="ordered locus">Atc_1811</name>
</gene>
<reference evidence="1 2" key="1">
    <citation type="journal article" date="2011" name="J. Genet. Genomics">
        <title>Unraveling the Acidithiobacillus caldus complete genome and its central metabolisms for carbon assimilation.</title>
        <authorList>
            <person name="You X.Y."/>
            <person name="Guo X."/>
            <person name="Zheng H.J."/>
            <person name="Zhang M.J."/>
            <person name="Liu L.J."/>
            <person name="Zhu Y.Q."/>
            <person name="Zhu B."/>
            <person name="Wang S.Y."/>
            <person name="Zhao G.P."/>
            <person name="Poetsch A."/>
            <person name="Jiang C.Y."/>
            <person name="Liu S.J."/>
        </authorList>
    </citation>
    <scope>NUCLEOTIDE SEQUENCE [LARGE SCALE GENOMIC DNA]</scope>
    <source>
        <strain evidence="1 2">SM-1</strain>
    </source>
</reference>
<protein>
    <submittedName>
        <fullName evidence="1">Uncharacterized protein</fullName>
    </submittedName>
</protein>
<sequence length="97" mass="11158">MKILYDKAPAAFSDKSGYIPKIIYIVSNEFFGCFACMACGTSRRKASRYPKNLRDESFANGTVSLDVPLYFSCRFITYNKAHFQLRKGVPRHFKWVA</sequence>
<dbReference type="Proteomes" id="UP000006135">
    <property type="component" value="Chromosome"/>
</dbReference>